<dbReference type="SMART" id="SM00282">
    <property type="entry name" value="LamG"/>
    <property type="match status" value="5"/>
</dbReference>
<dbReference type="Pfam" id="PF06009">
    <property type="entry name" value="Laminin_II"/>
    <property type="match status" value="1"/>
</dbReference>
<keyword evidence="5" id="KW-1185">Reference proteome</keyword>
<evidence type="ECO:0000313" key="5">
    <source>
        <dbReference type="Proteomes" id="UP000504617"/>
    </source>
</evidence>
<dbReference type="Gene3D" id="2.60.120.200">
    <property type="match status" value="5"/>
</dbReference>
<feature type="compositionally biased region" description="Basic and acidic residues" evidence="3">
    <location>
        <begin position="800"/>
        <end position="814"/>
    </location>
</feature>
<reference evidence="6" key="1">
    <citation type="submission" date="2025-08" db="UniProtKB">
        <authorList>
            <consortium name="RefSeq"/>
        </authorList>
    </citation>
    <scope>IDENTIFICATION</scope>
</reference>
<evidence type="ECO:0000259" key="4">
    <source>
        <dbReference type="PROSITE" id="PS50025"/>
    </source>
</evidence>
<dbReference type="Proteomes" id="UP000504617">
    <property type="component" value="Unplaced"/>
</dbReference>
<dbReference type="InterPro" id="IPR001791">
    <property type="entry name" value="Laminin_G"/>
</dbReference>
<dbReference type="FunFam" id="2.60.120.200:FF:000151">
    <property type="entry name" value="Laminin subunit alpha 5"/>
    <property type="match status" value="1"/>
</dbReference>
<accession>A0A6I9YVR5</accession>
<dbReference type="Pfam" id="PF02210">
    <property type="entry name" value="Laminin_G_2"/>
    <property type="match status" value="4"/>
</dbReference>
<dbReference type="PANTHER" id="PTHR15036:SF47">
    <property type="entry name" value="LAMININ SUBUNIT ALPHA-4"/>
    <property type="match status" value="1"/>
</dbReference>
<sequence>MAESRIIRHIIDGTNQDGFIQRAINASNAYASIIEAVKNAEEAASKAIHAADEALKNVLKHKLGDKAKEMKKDSNALEEAVKEEQRKLSGVKGALEAAKNKLAGTQTKKEQLLNQLNSAKNKLGMVHDDASEKIQKAKDAALKANETVATVEGKLSDMKKNVDEWKKQYGDLRSEDLNQATRDVKNTVSSLESTLPVLLGKLTSLENRRSHNATVLDNILRVRQLISLARNAVSKIKVPVKFNGTSGVQIRTPSNLQDLAAYTSLKFYIQNPDSKKRDQPENESTRFVLYLGQKDATGDYMGLILKDHKVEWIYKLGGNETTHLMVDEEIGEQFAAVSINRILQYGHMSVTVEKQTLHETKGDSVAKGEHGLFNFKPHNTIFYVGGYPSSFTPPPPLRYPNYRGCIEMDSLNEEVMSLYNFQRTFHLDTVAERPCTRSKSTGDPWLTDGSYFDGTGYAEITFESQLGSIKRFEQEMRLVSYHGIIFFLKHQNQLLCLTVRDGKLVLYYDFGGGLNTSPPKDGANLVVSNNANKAIQLFLIKMGTKDRVLVRLEQSTIFMIEQENILQGATSYYLGGVPTSVLPEKLKKLFPKGGSIRGCMKGLKALGKYVDLKRMNTIGVSYGCTLDLLVARSVKLHGSGYLTLSLRNVPPLQDFYTGFSFRTSQSRGLLYQHDTKDGSCQVSLQDGRVAVNVLSTKLTTKNAYADDTSHYVAIYSDSAGVRMYVDDQLQESTAGPNRERRQKREAELGVFHLGGLPSPSDIGNLTGCISNVFIKRRLEAQAVVDMQQSTESFNVTMNCPRDRQPQQMRAPEKKSRWKPKAPSKAMLKDKNCHLLKEPKAIKDAFQFGGSPASRLEFHKIPGILQERFHFSMELRLNSSSGLLFYMANESLGSSFSLFVSNGRLVLLADTHRHKLRLRTKEKYHDGRWHTVFFSRDGNRVQLVIDGLRSLEKSLPTNGVDFGISGPFYVGGAPLVKAKAHIPDASATSFKGCLRHLKLDKKPLNSPSRVFAVTPCYVGPLETGVFFSIEGGYITLDGSVAIGQDFEMTLEIRPRSSSGLIFQIGRKTHYLRLSSDSQKVTLAANTGTKEFSTSVSQPSLCDGQWHTITVIKGSNMIQLDVDTKANYTVGPNEVQDTSDKESIHLGGMPEVASLPHLRHPSSFVGCMKNLVINRNPIDIRQAGSTRGSVGLSGCPTG</sequence>
<dbReference type="AlphaFoldDB" id="A0A6I9YVR5"/>
<feature type="region of interest" description="Disordered" evidence="3">
    <location>
        <begin position="796"/>
        <end position="823"/>
    </location>
</feature>
<feature type="domain" description="Laminin G" evidence="4">
    <location>
        <begin position="631"/>
        <end position="799"/>
    </location>
</feature>
<evidence type="ECO:0000256" key="3">
    <source>
        <dbReference type="SAM" id="MobiDB-lite"/>
    </source>
</evidence>
<dbReference type="InterPro" id="IPR013320">
    <property type="entry name" value="ConA-like_dom_sf"/>
</dbReference>
<name>A0A6I9YVR5_9SAUR</name>
<organism evidence="5 6">
    <name type="scientific">Thamnophis sirtalis</name>
    <dbReference type="NCBI Taxonomy" id="35019"/>
    <lineage>
        <taxon>Eukaryota</taxon>
        <taxon>Metazoa</taxon>
        <taxon>Chordata</taxon>
        <taxon>Craniata</taxon>
        <taxon>Vertebrata</taxon>
        <taxon>Euteleostomi</taxon>
        <taxon>Lepidosauria</taxon>
        <taxon>Squamata</taxon>
        <taxon>Bifurcata</taxon>
        <taxon>Unidentata</taxon>
        <taxon>Episquamata</taxon>
        <taxon>Toxicofera</taxon>
        <taxon>Serpentes</taxon>
        <taxon>Colubroidea</taxon>
        <taxon>Colubridae</taxon>
        <taxon>Natricinae</taxon>
        <taxon>Thamnophis</taxon>
    </lineage>
</organism>
<protein>
    <submittedName>
        <fullName evidence="6">Laminin subunit alpha-5-like</fullName>
    </submittedName>
</protein>
<comment type="caution">
    <text evidence="1">Lacks conserved residue(s) required for the propagation of feature annotation.</text>
</comment>
<feature type="domain" description="Laminin G" evidence="4">
    <location>
        <begin position="239"/>
        <end position="435"/>
    </location>
</feature>
<dbReference type="PROSITE" id="PS50025">
    <property type="entry name" value="LAM_G_DOMAIN"/>
    <property type="match status" value="5"/>
</dbReference>
<dbReference type="GO" id="GO:0007155">
    <property type="term" value="P:cell adhesion"/>
    <property type="evidence" value="ECO:0007669"/>
    <property type="project" value="InterPro"/>
</dbReference>
<feature type="domain" description="Laminin G" evidence="4">
    <location>
        <begin position="1022"/>
        <end position="1193"/>
    </location>
</feature>
<evidence type="ECO:0000256" key="1">
    <source>
        <dbReference type="PROSITE-ProRule" id="PRU00122"/>
    </source>
</evidence>
<dbReference type="FunFam" id="2.60.120.200:FF:000209">
    <property type="entry name" value="Laminin subunit alpha 5"/>
    <property type="match status" value="1"/>
</dbReference>
<dbReference type="FunFam" id="2.60.120.200:FF:000150">
    <property type="entry name" value="Laminin subunit alpha 5"/>
    <property type="match status" value="1"/>
</dbReference>
<dbReference type="InterPro" id="IPR010307">
    <property type="entry name" value="Laminin_dom_II"/>
</dbReference>
<evidence type="ECO:0000256" key="2">
    <source>
        <dbReference type="SAM" id="Coils"/>
    </source>
</evidence>
<feature type="coiled-coil region" evidence="2">
    <location>
        <begin position="37"/>
        <end position="175"/>
    </location>
</feature>
<dbReference type="Pfam" id="PF00054">
    <property type="entry name" value="Laminin_G_1"/>
    <property type="match status" value="1"/>
</dbReference>
<dbReference type="PANTHER" id="PTHR15036">
    <property type="entry name" value="PIKACHURIN-LIKE PROTEIN"/>
    <property type="match status" value="1"/>
</dbReference>
<dbReference type="InterPro" id="IPR050372">
    <property type="entry name" value="Neurexin-related_CASP"/>
</dbReference>
<dbReference type="SUPFAM" id="SSF49899">
    <property type="entry name" value="Concanavalin A-like lectins/glucanases"/>
    <property type="match status" value="5"/>
</dbReference>
<dbReference type="CDD" id="cd00110">
    <property type="entry name" value="LamG"/>
    <property type="match status" value="5"/>
</dbReference>
<dbReference type="SUPFAM" id="SSF90257">
    <property type="entry name" value="Myosin rod fragments"/>
    <property type="match status" value="1"/>
</dbReference>
<dbReference type="OrthoDB" id="18487at2759"/>
<dbReference type="KEGG" id="tsr:106554027"/>
<feature type="domain" description="Laminin G" evidence="4">
    <location>
        <begin position="844"/>
        <end position="1015"/>
    </location>
</feature>
<dbReference type="RefSeq" id="XP_013928101.1">
    <property type="nucleotide sequence ID" value="XM_014072626.1"/>
</dbReference>
<dbReference type="GO" id="GO:0016020">
    <property type="term" value="C:membrane"/>
    <property type="evidence" value="ECO:0007669"/>
    <property type="project" value="UniProtKB-SubCell"/>
</dbReference>
<feature type="domain" description="Laminin G" evidence="4">
    <location>
        <begin position="449"/>
        <end position="624"/>
    </location>
</feature>
<dbReference type="GeneID" id="106554027"/>
<evidence type="ECO:0000313" key="6">
    <source>
        <dbReference type="RefSeq" id="XP_013928101.1"/>
    </source>
</evidence>
<gene>
    <name evidence="6" type="primary">LOC106554027</name>
</gene>
<proteinExistence type="predicted"/>
<keyword evidence="2" id="KW-0175">Coiled coil</keyword>